<name>A0A267HRW9_9ENTE</name>
<comment type="caution">
    <text evidence="1">The sequence shown here is derived from an EMBL/GenBank/DDBJ whole genome shotgun (WGS) entry which is preliminary data.</text>
</comment>
<gene>
    <name evidence="1" type="ORF">AKL21_07460</name>
</gene>
<evidence type="ECO:0000313" key="1">
    <source>
        <dbReference type="EMBL" id="PAB01084.1"/>
    </source>
</evidence>
<evidence type="ECO:0000313" key="2">
    <source>
        <dbReference type="Proteomes" id="UP000216797"/>
    </source>
</evidence>
<dbReference type="RefSeq" id="WP_095006612.1">
    <property type="nucleotide sequence ID" value="NZ_JBKVRM010000016.1"/>
</dbReference>
<organism evidence="1 2">
    <name type="scientific">Enterococcus canintestini</name>
    <dbReference type="NCBI Taxonomy" id="317010"/>
    <lineage>
        <taxon>Bacteria</taxon>
        <taxon>Bacillati</taxon>
        <taxon>Bacillota</taxon>
        <taxon>Bacilli</taxon>
        <taxon>Lactobacillales</taxon>
        <taxon>Enterococcaceae</taxon>
        <taxon>Enterococcus</taxon>
    </lineage>
</organism>
<dbReference type="EMBL" id="LHUG01000005">
    <property type="protein sequence ID" value="PAB01084.1"/>
    <property type="molecule type" value="Genomic_DNA"/>
</dbReference>
<dbReference type="Proteomes" id="UP000216797">
    <property type="component" value="Unassembled WGS sequence"/>
</dbReference>
<dbReference type="AlphaFoldDB" id="A0A267HRW9"/>
<protein>
    <submittedName>
        <fullName evidence="1">Uncharacterized protein</fullName>
    </submittedName>
</protein>
<keyword evidence="2" id="KW-1185">Reference proteome</keyword>
<sequence>MSGFTAKEAAAYDRWKTQPPEETAPIAYDWQEAPLYPGDLCYITEDGYVLEDETKAYMDAVFRKEEINVWEEK</sequence>
<proteinExistence type="predicted"/>
<reference evidence="1 2" key="1">
    <citation type="submission" date="2015-08" db="EMBL/GenBank/DDBJ databases">
        <title>Enterococcus genome sequence.</title>
        <authorList>
            <person name="Acedo J.Z."/>
            <person name="Vederas J.C."/>
        </authorList>
    </citation>
    <scope>NUCLEOTIDE SEQUENCE [LARGE SCALE GENOMIC DNA]</scope>
    <source>
        <strain evidence="1 2">49</strain>
    </source>
</reference>
<accession>A0A267HRW9</accession>